<comment type="caution">
    <text evidence="3">The sequence shown here is derived from an EMBL/GenBank/DDBJ whole genome shotgun (WGS) entry which is preliminary data.</text>
</comment>
<keyword evidence="3" id="KW-0378">Hydrolase</keyword>
<evidence type="ECO:0000313" key="3">
    <source>
        <dbReference type="EMBL" id="MDP4300749.1"/>
    </source>
</evidence>
<dbReference type="InterPro" id="IPR014001">
    <property type="entry name" value="Helicase_ATP-bd"/>
</dbReference>
<reference evidence="3 4" key="1">
    <citation type="submission" date="2023-08" db="EMBL/GenBank/DDBJ databases">
        <authorList>
            <person name="Roldan D.M."/>
            <person name="Menes R.J."/>
        </authorList>
    </citation>
    <scope>NUCLEOTIDE SEQUENCE [LARGE SCALE GENOMIC DNA]</scope>
    <source>
        <strain evidence="3 4">CCM 2812</strain>
    </source>
</reference>
<dbReference type="RefSeq" id="WP_305749314.1">
    <property type="nucleotide sequence ID" value="NZ_JAUZEE010000004.1"/>
</dbReference>
<dbReference type="Gene3D" id="3.40.50.300">
    <property type="entry name" value="P-loop containing nucleotide triphosphate hydrolases"/>
    <property type="match status" value="2"/>
</dbReference>
<evidence type="ECO:0000256" key="1">
    <source>
        <dbReference type="SAM" id="MobiDB-lite"/>
    </source>
</evidence>
<accession>A0ABT9G2N6</accession>
<dbReference type="GO" id="GO:0004386">
    <property type="term" value="F:helicase activity"/>
    <property type="evidence" value="ECO:0007669"/>
    <property type="project" value="UniProtKB-KW"/>
</dbReference>
<dbReference type="InterPro" id="IPR027417">
    <property type="entry name" value="P-loop_NTPase"/>
</dbReference>
<dbReference type="InterPro" id="IPR006935">
    <property type="entry name" value="Helicase/UvrB_N"/>
</dbReference>
<dbReference type="Pfam" id="PF04851">
    <property type="entry name" value="ResIII"/>
    <property type="match status" value="1"/>
</dbReference>
<gene>
    <name evidence="3" type="ORF">Q8X39_08885</name>
</gene>
<dbReference type="PROSITE" id="PS51192">
    <property type="entry name" value="HELICASE_ATP_BIND_1"/>
    <property type="match status" value="1"/>
</dbReference>
<dbReference type="SUPFAM" id="SSF52540">
    <property type="entry name" value="P-loop containing nucleoside triphosphate hydrolases"/>
    <property type="match status" value="1"/>
</dbReference>
<keyword evidence="4" id="KW-1185">Reference proteome</keyword>
<protein>
    <submittedName>
        <fullName evidence="3">DEAD/DEAH box helicase family protein</fullName>
    </submittedName>
</protein>
<keyword evidence="3" id="KW-0547">Nucleotide-binding</keyword>
<dbReference type="PANTHER" id="PTHR47396:SF1">
    <property type="entry name" value="ATP-DEPENDENT HELICASE IRC3-RELATED"/>
    <property type="match status" value="1"/>
</dbReference>
<sequence>MSRIDPLLFQERHIGALVTRFQNVRDDYNRLTNPKELGKLRKQSAAVMLQAPTGIGKTLIATEVVARFSALDDVVWFWFAPYATLIDQAAASLQRQAPQLKILNIEHQRTPDELASGAMFVITWQTVAAKSKESRLARTTGDAGLSVDDLIAQARALGLRVGVVVDEAHHGFVKAKEAYRFFAEVLEPDYALMMTATPRDTDVASFAEKTGYQVGDSADWASITRHEGYQAGLLKLGVKTAQFLTGNNDDAALVDFEEVAMSECAAMHRHIKGVLASDGVTLTPLMLVQVPNGGAALEKARDYLTGPLKFPASAVKVHVSDEPDPNLQALANDPAVEVLVFKMAIAMGFDAPRAFTLAALRGTRDANFGIQVVGRIMRVHSLLQRRPGTPQVLNYGYVFLANREAQEGLTGAAAVINKLQEHTANTMPETVVTFTVDSSFVQVVKTGQTAAIFPPSDQTPSAAFVTPDSTDSVTPTENSGHGVVPMPQHTSALFPELAKTELTHGAHDGPTALVNAFKLDAEEQYDYPLKVQGLPPFVTEMLPSNPDDFEAQLVSFVDFSAVLADRERSRTKLVKRTVDIFETADTPDDADVWAKMSAASIAQRARQVAFEYPDVDNRQFLQALRKRFRDAIEAGGFDLPGSDEELTQQLELVLVRNPTLIRQAHKRCRAIQIQAVSVTLPLVQRSKFRLEPSKRNVYGIFPADLSPEELRFAEMLDIAPEVEWWHRNPVRQPESVALYRWSSGVGFFPDFLVAVKDRKTGGGVALVEFKGPQLQQYDKEKAGAVHVQYGRAFMVGVGAKDKKELRLFRLVDGDLVDDGLFEVGRLRYE</sequence>
<dbReference type="InterPro" id="IPR050742">
    <property type="entry name" value="Helicase_Restrict-Modif_Enz"/>
</dbReference>
<name>A0ABT9G2N6_LEPDI</name>
<keyword evidence="3" id="KW-0067">ATP-binding</keyword>
<keyword evidence="3" id="KW-0347">Helicase</keyword>
<dbReference type="EMBL" id="JAUZEE010000004">
    <property type="protein sequence ID" value="MDP4300749.1"/>
    <property type="molecule type" value="Genomic_DNA"/>
</dbReference>
<dbReference type="Proteomes" id="UP001235760">
    <property type="component" value="Unassembled WGS sequence"/>
</dbReference>
<feature type="region of interest" description="Disordered" evidence="1">
    <location>
        <begin position="458"/>
        <end position="479"/>
    </location>
</feature>
<organism evidence="3 4">
    <name type="scientific">Leptothrix discophora</name>
    <dbReference type="NCBI Taxonomy" id="89"/>
    <lineage>
        <taxon>Bacteria</taxon>
        <taxon>Pseudomonadati</taxon>
        <taxon>Pseudomonadota</taxon>
        <taxon>Betaproteobacteria</taxon>
        <taxon>Burkholderiales</taxon>
        <taxon>Sphaerotilaceae</taxon>
        <taxon>Leptothrix</taxon>
    </lineage>
</organism>
<dbReference type="PANTHER" id="PTHR47396">
    <property type="entry name" value="TYPE I RESTRICTION ENZYME ECOKI R PROTEIN"/>
    <property type="match status" value="1"/>
</dbReference>
<proteinExistence type="predicted"/>
<feature type="domain" description="Helicase ATP-binding" evidence="2">
    <location>
        <begin position="38"/>
        <end position="216"/>
    </location>
</feature>
<evidence type="ECO:0000313" key="4">
    <source>
        <dbReference type="Proteomes" id="UP001235760"/>
    </source>
</evidence>
<evidence type="ECO:0000259" key="2">
    <source>
        <dbReference type="PROSITE" id="PS51192"/>
    </source>
</evidence>